<dbReference type="Gene3D" id="1.10.510.10">
    <property type="entry name" value="Transferase(Phosphotransferase) domain 1"/>
    <property type="match status" value="1"/>
</dbReference>
<dbReference type="Proteomes" id="UP000239209">
    <property type="component" value="Unassembled WGS sequence"/>
</dbReference>
<dbReference type="InterPro" id="IPR008271">
    <property type="entry name" value="Ser/Thr_kinase_AS"/>
</dbReference>
<protein>
    <recommendedName>
        <fullName evidence="1">non-specific serine/threonine protein kinase</fullName>
        <ecNumber evidence="1">2.7.11.1</ecNumber>
    </recommendedName>
</protein>
<dbReference type="PANTHER" id="PTHR43289:SF6">
    <property type="entry name" value="SERINE_THREONINE-PROTEIN KINASE NEKL-3"/>
    <property type="match status" value="1"/>
</dbReference>
<evidence type="ECO:0000256" key="2">
    <source>
        <dbReference type="ARBA" id="ARBA00022527"/>
    </source>
</evidence>
<organism evidence="9 10">
    <name type="scientific">Pseudosporangium ferrugineum</name>
    <dbReference type="NCBI Taxonomy" id="439699"/>
    <lineage>
        <taxon>Bacteria</taxon>
        <taxon>Bacillati</taxon>
        <taxon>Actinomycetota</taxon>
        <taxon>Actinomycetes</taxon>
        <taxon>Micromonosporales</taxon>
        <taxon>Micromonosporaceae</taxon>
        <taxon>Pseudosporangium</taxon>
    </lineage>
</organism>
<evidence type="ECO:0000256" key="6">
    <source>
        <dbReference type="ARBA" id="ARBA00022840"/>
    </source>
</evidence>
<name>A0A2T0RX74_9ACTN</name>
<accession>A0A2T0RX74</accession>
<evidence type="ECO:0000256" key="1">
    <source>
        <dbReference type="ARBA" id="ARBA00012513"/>
    </source>
</evidence>
<keyword evidence="5 9" id="KW-0418">Kinase</keyword>
<dbReference type="EC" id="2.7.11.1" evidence="1"/>
<dbReference type="PANTHER" id="PTHR43289">
    <property type="entry name" value="MITOGEN-ACTIVATED PROTEIN KINASE KINASE KINASE 20-RELATED"/>
    <property type="match status" value="1"/>
</dbReference>
<keyword evidence="10" id="KW-1185">Reference proteome</keyword>
<dbReference type="InterPro" id="IPR011009">
    <property type="entry name" value="Kinase-like_dom_sf"/>
</dbReference>
<dbReference type="AlphaFoldDB" id="A0A2T0RX74"/>
<dbReference type="InterPro" id="IPR000719">
    <property type="entry name" value="Prot_kinase_dom"/>
</dbReference>
<dbReference type="Gene3D" id="3.30.200.20">
    <property type="entry name" value="Phosphorylase Kinase, domain 1"/>
    <property type="match status" value="1"/>
</dbReference>
<comment type="caution">
    <text evidence="9">The sequence shown here is derived from an EMBL/GenBank/DDBJ whole genome shotgun (WGS) entry which is preliminary data.</text>
</comment>
<reference evidence="9 10" key="1">
    <citation type="submission" date="2018-03" db="EMBL/GenBank/DDBJ databases">
        <title>Genomic Encyclopedia of Archaeal and Bacterial Type Strains, Phase II (KMG-II): from individual species to whole genera.</title>
        <authorList>
            <person name="Goeker M."/>
        </authorList>
    </citation>
    <scope>NUCLEOTIDE SEQUENCE [LARGE SCALE GENOMIC DNA]</scope>
    <source>
        <strain evidence="9 10">DSM 45348</strain>
    </source>
</reference>
<dbReference type="SMART" id="SM00220">
    <property type="entry name" value="S_TKc"/>
    <property type="match status" value="1"/>
</dbReference>
<feature type="compositionally biased region" description="Low complexity" evidence="7">
    <location>
        <begin position="363"/>
        <end position="397"/>
    </location>
</feature>
<evidence type="ECO:0000256" key="5">
    <source>
        <dbReference type="ARBA" id="ARBA00022777"/>
    </source>
</evidence>
<evidence type="ECO:0000259" key="8">
    <source>
        <dbReference type="PROSITE" id="PS50011"/>
    </source>
</evidence>
<dbReference type="SUPFAM" id="SSF56112">
    <property type="entry name" value="Protein kinase-like (PK-like)"/>
    <property type="match status" value="1"/>
</dbReference>
<feature type="region of interest" description="Disordered" evidence="7">
    <location>
        <begin position="327"/>
        <end position="397"/>
    </location>
</feature>
<feature type="domain" description="Protein kinase" evidence="8">
    <location>
        <begin position="30"/>
        <end position="288"/>
    </location>
</feature>
<dbReference type="GO" id="GO:0005524">
    <property type="term" value="F:ATP binding"/>
    <property type="evidence" value="ECO:0007669"/>
    <property type="project" value="UniProtKB-KW"/>
</dbReference>
<dbReference type="EMBL" id="PVZG01000012">
    <property type="protein sequence ID" value="PRY25732.1"/>
    <property type="molecule type" value="Genomic_DNA"/>
</dbReference>
<dbReference type="GO" id="GO:0004674">
    <property type="term" value="F:protein serine/threonine kinase activity"/>
    <property type="evidence" value="ECO:0007669"/>
    <property type="project" value="UniProtKB-KW"/>
</dbReference>
<dbReference type="PROSITE" id="PS50011">
    <property type="entry name" value="PROTEIN_KINASE_DOM"/>
    <property type="match status" value="1"/>
</dbReference>
<feature type="region of interest" description="Disordered" evidence="7">
    <location>
        <begin position="279"/>
        <end position="298"/>
    </location>
</feature>
<keyword evidence="2" id="KW-0723">Serine/threonine-protein kinase</keyword>
<gene>
    <name evidence="9" type="ORF">CLV70_11298</name>
</gene>
<evidence type="ECO:0000256" key="3">
    <source>
        <dbReference type="ARBA" id="ARBA00022679"/>
    </source>
</evidence>
<evidence type="ECO:0000256" key="7">
    <source>
        <dbReference type="SAM" id="MobiDB-lite"/>
    </source>
</evidence>
<proteinExistence type="predicted"/>
<keyword evidence="4" id="KW-0547">Nucleotide-binding</keyword>
<keyword evidence="6" id="KW-0067">ATP-binding</keyword>
<dbReference type="CDD" id="cd14014">
    <property type="entry name" value="STKc_PknB_like"/>
    <property type="match status" value="1"/>
</dbReference>
<sequence length="484" mass="50249">MRLTPPYGVGECSWVTPDWPAAGDLLAHRYRLVTRLESGGMADIWRARDELLERPVALKLPTGGTATSAEALHLAWKEARMAARPAHPGIAVVHDYNGAVRPDGSVAPFVVMELLTGETLAARVERAPLTWREAARVGGAVAGALAAAHASGVVHRDIKPGNVMLTPAGVKILDFGISAITGEPDDDETGATFGTPAYVAPERLDGKPAEPTTDVYGLGVLLFEMVTGQPPYPVDTWEELEAARLRGPSRLPHEVPAEFRALVADCLADEPGLRPTAEEVGDRLAPLADEPPSPRHAARRRIAVPAGLAAVLLAGVAALILGTRDGGPGSERAAPPAVAPPAVVPPPSAASPSPSPAPERPSARATTAPGRTTAAPAGTTGAPGRATAATTRPAPARLDFDDAVTRFRSAVEDGRATGEIRSDVATDLLNVARTLDGPDAAGVEARLTDLATKVEARAGEGSVERERAAVLRSRLDDLDRAAGL</sequence>
<feature type="compositionally biased region" description="Pro residues" evidence="7">
    <location>
        <begin position="337"/>
        <end position="359"/>
    </location>
</feature>
<evidence type="ECO:0000256" key="4">
    <source>
        <dbReference type="ARBA" id="ARBA00022741"/>
    </source>
</evidence>
<dbReference type="PROSITE" id="PS00108">
    <property type="entry name" value="PROTEIN_KINASE_ST"/>
    <property type="match status" value="1"/>
</dbReference>
<dbReference type="Pfam" id="PF00069">
    <property type="entry name" value="Pkinase"/>
    <property type="match status" value="1"/>
</dbReference>
<evidence type="ECO:0000313" key="9">
    <source>
        <dbReference type="EMBL" id="PRY25732.1"/>
    </source>
</evidence>
<evidence type="ECO:0000313" key="10">
    <source>
        <dbReference type="Proteomes" id="UP000239209"/>
    </source>
</evidence>
<keyword evidence="3" id="KW-0808">Transferase</keyword>